<dbReference type="KEGG" id="tni:TVNIR_0672"/>
<dbReference type="PATRIC" id="fig|1255043.3.peg.678"/>
<dbReference type="HOGENOM" id="CLU_149290_2_2_6"/>
<gene>
    <name evidence="1" type="ordered locus">TVNIR_0672</name>
</gene>
<dbReference type="Proteomes" id="UP000010809">
    <property type="component" value="Chromosome"/>
</dbReference>
<dbReference type="STRING" id="1255043.TVNIR_0672"/>
<evidence type="ECO:0000313" key="2">
    <source>
        <dbReference type="Proteomes" id="UP000010809"/>
    </source>
</evidence>
<dbReference type="RefSeq" id="WP_006749145.1">
    <property type="nucleotide sequence ID" value="NC_019902.2"/>
</dbReference>
<dbReference type="InterPro" id="IPR038573">
    <property type="entry name" value="BrnT_sf"/>
</dbReference>
<accession>L0DS24</accession>
<name>L0DS24_THIND</name>
<evidence type="ECO:0008006" key="3">
    <source>
        <dbReference type="Google" id="ProtNLM"/>
    </source>
</evidence>
<dbReference type="eggNOG" id="COG2929">
    <property type="taxonomic scope" value="Bacteria"/>
</dbReference>
<dbReference type="Gene3D" id="3.10.450.530">
    <property type="entry name" value="Ribonuclease toxin, BrnT, of type II toxin-antitoxin system"/>
    <property type="match status" value="1"/>
</dbReference>
<keyword evidence="2" id="KW-1185">Reference proteome</keyword>
<sequence>MELEYDHDKDARNLAKHGVSLAEASRLAWDTLLAWEDRRKHYGEPRMAGLALMNDRLYSVVYVERGARRRIISLRKANRREVKRYASEN</sequence>
<proteinExistence type="predicted"/>
<protein>
    <recommendedName>
        <fullName evidence="3">BrnT family toxin</fullName>
    </recommendedName>
</protein>
<dbReference type="InterPro" id="IPR007460">
    <property type="entry name" value="BrnT_toxin"/>
</dbReference>
<organism evidence="1 2">
    <name type="scientific">Thioalkalivibrio nitratireducens (strain DSM 14787 / UNIQEM 213 / ALEN2)</name>
    <dbReference type="NCBI Taxonomy" id="1255043"/>
    <lineage>
        <taxon>Bacteria</taxon>
        <taxon>Pseudomonadati</taxon>
        <taxon>Pseudomonadota</taxon>
        <taxon>Gammaproteobacteria</taxon>
        <taxon>Chromatiales</taxon>
        <taxon>Ectothiorhodospiraceae</taxon>
        <taxon>Thioalkalivibrio</taxon>
    </lineage>
</organism>
<reference evidence="1" key="1">
    <citation type="submission" date="2015-12" db="EMBL/GenBank/DDBJ databases">
        <authorList>
            <person name="Tikhonova T.V."/>
            <person name="Pavlov A.R."/>
            <person name="Beletsky A.V."/>
            <person name="Mardanov A.V."/>
            <person name="Sorokin D.Y."/>
            <person name="Ravin N.V."/>
            <person name="Popov V.O."/>
        </authorList>
    </citation>
    <scope>NUCLEOTIDE SEQUENCE</scope>
    <source>
        <strain evidence="1">DSM 14787</strain>
    </source>
</reference>
<dbReference type="AlphaFoldDB" id="L0DS24"/>
<dbReference type="EMBL" id="CP003989">
    <property type="protein sequence ID" value="AGA32369.1"/>
    <property type="molecule type" value="Genomic_DNA"/>
</dbReference>
<dbReference type="OrthoDB" id="9802417at2"/>
<dbReference type="Pfam" id="PF04365">
    <property type="entry name" value="BrnT_toxin"/>
    <property type="match status" value="1"/>
</dbReference>
<evidence type="ECO:0000313" key="1">
    <source>
        <dbReference type="EMBL" id="AGA32369.1"/>
    </source>
</evidence>